<dbReference type="InterPro" id="IPR019998">
    <property type="entry name" value="Membr_insert_YidC"/>
</dbReference>
<dbReference type="GO" id="GO:0051205">
    <property type="term" value="P:protein insertion into membrane"/>
    <property type="evidence" value="ECO:0007669"/>
    <property type="project" value="TreeGrafter"/>
</dbReference>
<dbReference type="KEGG" id="htl:HPTL_2083"/>
<keyword evidence="9 13" id="KW-0472">Membrane</keyword>
<dbReference type="Pfam" id="PF02096">
    <property type="entry name" value="60KD_IMP"/>
    <property type="match status" value="1"/>
</dbReference>
<dbReference type="Gene3D" id="2.70.98.90">
    <property type="match status" value="1"/>
</dbReference>
<evidence type="ECO:0000256" key="7">
    <source>
        <dbReference type="ARBA" id="ARBA00022927"/>
    </source>
</evidence>
<feature type="domain" description="Membrane insertase YidC N-terminal" evidence="16">
    <location>
        <begin position="76"/>
        <end position="340"/>
    </location>
</feature>
<protein>
    <recommendedName>
        <fullName evidence="3 13">Membrane protein insertase YidC</fullName>
    </recommendedName>
    <alternativeName>
        <fullName evidence="12 13">Foldase YidC</fullName>
    </alternativeName>
    <alternativeName>
        <fullName evidence="11 13">Membrane integrase YidC</fullName>
    </alternativeName>
    <alternativeName>
        <fullName evidence="13">Membrane protein YidC</fullName>
    </alternativeName>
</protein>
<evidence type="ECO:0000313" key="18">
    <source>
        <dbReference type="Proteomes" id="UP000262004"/>
    </source>
</evidence>
<evidence type="ECO:0000256" key="5">
    <source>
        <dbReference type="ARBA" id="ARBA00022475"/>
    </source>
</evidence>
<feature type="transmembrane region" description="Helical" evidence="13">
    <location>
        <begin position="461"/>
        <end position="478"/>
    </location>
</feature>
<keyword evidence="10 13" id="KW-0143">Chaperone</keyword>
<evidence type="ECO:0000256" key="12">
    <source>
        <dbReference type="ARBA" id="ARBA00033342"/>
    </source>
</evidence>
<evidence type="ECO:0000256" key="8">
    <source>
        <dbReference type="ARBA" id="ARBA00022989"/>
    </source>
</evidence>
<evidence type="ECO:0000256" key="6">
    <source>
        <dbReference type="ARBA" id="ARBA00022692"/>
    </source>
</evidence>
<keyword evidence="6 13" id="KW-0812">Transmembrane</keyword>
<keyword evidence="4 13" id="KW-0813">Transport</keyword>
<feature type="transmembrane region" description="Helical" evidence="13">
    <location>
        <begin position="351"/>
        <end position="374"/>
    </location>
</feature>
<proteinExistence type="inferred from homology"/>
<comment type="similarity">
    <text evidence="2 13">Belongs to the OXA1/ALB3/YidC family. Type 1 subfamily.</text>
</comment>
<evidence type="ECO:0000256" key="3">
    <source>
        <dbReference type="ARBA" id="ARBA00015325"/>
    </source>
</evidence>
<comment type="function">
    <text evidence="13">Required for the insertion and/or proper folding and/or complex formation of integral membrane proteins into the membrane. Involved in integration of membrane proteins that insert both dependently and independently of the Sec translocase complex, as well as at least some lipoproteins. Aids folding of multispanning membrane proteins.</text>
</comment>
<dbReference type="NCBIfam" id="NF002353">
    <property type="entry name" value="PRK01318.1-4"/>
    <property type="match status" value="1"/>
</dbReference>
<dbReference type="EMBL" id="AP018558">
    <property type="protein sequence ID" value="BBD78337.1"/>
    <property type="molecule type" value="Genomic_DNA"/>
</dbReference>
<feature type="region of interest" description="Disordered" evidence="14">
    <location>
        <begin position="33"/>
        <end position="64"/>
    </location>
</feature>
<dbReference type="CDD" id="cd20070">
    <property type="entry name" value="5TM_YidC_Alb3"/>
    <property type="match status" value="1"/>
</dbReference>
<dbReference type="GO" id="GO:0032977">
    <property type="term" value="F:membrane insertase activity"/>
    <property type="evidence" value="ECO:0007669"/>
    <property type="project" value="InterPro"/>
</dbReference>
<dbReference type="NCBIfam" id="TIGR03593">
    <property type="entry name" value="yidC_nterm"/>
    <property type="match status" value="1"/>
</dbReference>
<evidence type="ECO:0000256" key="9">
    <source>
        <dbReference type="ARBA" id="ARBA00023136"/>
    </source>
</evidence>
<evidence type="ECO:0000313" key="17">
    <source>
        <dbReference type="EMBL" id="BBD78337.1"/>
    </source>
</evidence>
<dbReference type="NCBIfam" id="NF002352">
    <property type="entry name" value="PRK01318.1-3"/>
    <property type="match status" value="1"/>
</dbReference>
<sequence length="546" mass="61885">MEQRRLILLVVFLFSLFMLWEGWVRQNIPVPPPAPAASPAASPSATRDEVPVTESQQIASDAKALRSSDALPAKTLRVETDRYLVEISEQGGDIVFLALKDHRDRERQDQPFILFEDGRLKHTYRVQSGVVGDGMPNHHSRWQLPAEAMHLQEGQSALTVTLTASTADGRTVRKILRFARGSYLIDVRHEIDGGGPLTTYYHFLRDDKPAEEQQVFGVHTYTGPAIYTEATKYRKIDFKAIAEGKAEYPSQAQDGWLAMIQHYFVAAWLPPEGVAREYYLRRLSNGLYQAGVLLTGDGTTSTRLYAGPQDQKVLGSIAPGFDLVVDYGWLTFIAAPLFWVLSWLHGLTGNWGWAIILVTVLIKALFYPLSAASYRSMAKMRLVMPRLQKIKEAYGDDKVRLQQEMMRLYQEEKINPLGGCLPILVQIPVFIALYWVLLASVEMRHAPWLGWVTDLSSRDPYFILPLLMGATMFIQMRLNPQPADPLQAKLMMGMPIVFTFMFLWFPSGLVLYWLTNNLLSIAQQWWINRQLERMGLGHKAIKAAND</sequence>
<keyword evidence="5 13" id="KW-1003">Cell membrane</keyword>
<dbReference type="InterPro" id="IPR028055">
    <property type="entry name" value="YidC/Oxa/ALB_C"/>
</dbReference>
<dbReference type="GO" id="GO:0005886">
    <property type="term" value="C:plasma membrane"/>
    <property type="evidence" value="ECO:0007669"/>
    <property type="project" value="UniProtKB-SubCell"/>
</dbReference>
<evidence type="ECO:0000256" key="4">
    <source>
        <dbReference type="ARBA" id="ARBA00022448"/>
    </source>
</evidence>
<evidence type="ECO:0000259" key="15">
    <source>
        <dbReference type="Pfam" id="PF02096"/>
    </source>
</evidence>
<dbReference type="RefSeq" id="WP_119335976.1">
    <property type="nucleotide sequence ID" value="NZ_AP018558.1"/>
</dbReference>
<dbReference type="CDD" id="cd19961">
    <property type="entry name" value="EcYidC-like_peri"/>
    <property type="match status" value="1"/>
</dbReference>
<dbReference type="InterPro" id="IPR047196">
    <property type="entry name" value="YidC_ALB_C"/>
</dbReference>
<feature type="domain" description="Membrane insertase YidC/Oxa/ALB C-terminal" evidence="15">
    <location>
        <begin position="351"/>
        <end position="529"/>
    </location>
</feature>
<keyword evidence="7 13" id="KW-0653">Protein transport</keyword>
<accession>A0A2Z6E0N2</accession>
<feature type="transmembrane region" description="Helical" evidence="13">
    <location>
        <begin position="414"/>
        <end position="441"/>
    </location>
</feature>
<keyword evidence="18" id="KW-1185">Reference proteome</keyword>
<comment type="subunit">
    <text evidence="13">Interacts with the Sec translocase complex via SecD. Specifically interacts with transmembrane segments of nascent integral membrane proteins during membrane integration.</text>
</comment>
<dbReference type="InterPro" id="IPR001708">
    <property type="entry name" value="YidC/ALB3/OXA1/COX18"/>
</dbReference>
<feature type="transmembrane region" description="Helical" evidence="13">
    <location>
        <begin position="327"/>
        <end position="345"/>
    </location>
</feature>
<dbReference type="GO" id="GO:0015031">
    <property type="term" value="P:protein transport"/>
    <property type="evidence" value="ECO:0007669"/>
    <property type="project" value="UniProtKB-KW"/>
</dbReference>
<comment type="subcellular location">
    <subcellularLocation>
        <location evidence="1">Cell inner membrane</location>
        <topology evidence="1">Multi-pass membrane protein</topology>
    </subcellularLocation>
    <subcellularLocation>
        <location evidence="13">Cell membrane</location>
        <topology evidence="13">Multi-pass membrane protein</topology>
    </subcellularLocation>
</comment>
<dbReference type="AlphaFoldDB" id="A0A2Z6E0N2"/>
<dbReference type="PANTHER" id="PTHR12428:SF65">
    <property type="entry name" value="CYTOCHROME C OXIDASE ASSEMBLY PROTEIN COX18, MITOCHONDRIAL"/>
    <property type="match status" value="1"/>
</dbReference>
<organism evidence="17 18">
    <name type="scientific">Hydrogenophilus thermoluteolus</name>
    <name type="common">Pseudomonas hydrogenothermophila</name>
    <dbReference type="NCBI Taxonomy" id="297"/>
    <lineage>
        <taxon>Bacteria</taxon>
        <taxon>Pseudomonadati</taxon>
        <taxon>Pseudomonadota</taxon>
        <taxon>Hydrogenophilia</taxon>
        <taxon>Hydrogenophilales</taxon>
        <taxon>Hydrogenophilaceae</taxon>
        <taxon>Hydrogenophilus</taxon>
    </lineage>
</organism>
<dbReference type="HAMAP" id="MF_01810">
    <property type="entry name" value="YidC_type1"/>
    <property type="match status" value="1"/>
</dbReference>
<gene>
    <name evidence="13 17" type="primary">yidC</name>
    <name evidence="17" type="ORF">HPTL_2083</name>
</gene>
<feature type="transmembrane region" description="Helical" evidence="13">
    <location>
        <begin position="6"/>
        <end position="24"/>
    </location>
</feature>
<feature type="transmembrane region" description="Helical" evidence="13">
    <location>
        <begin position="490"/>
        <end position="514"/>
    </location>
</feature>
<evidence type="ECO:0000256" key="11">
    <source>
        <dbReference type="ARBA" id="ARBA00033245"/>
    </source>
</evidence>
<dbReference type="OrthoDB" id="5287735at2"/>
<evidence type="ECO:0000256" key="14">
    <source>
        <dbReference type="SAM" id="MobiDB-lite"/>
    </source>
</evidence>
<dbReference type="Proteomes" id="UP000262004">
    <property type="component" value="Chromosome"/>
</dbReference>
<name>A0A2Z6E0N2_HYDTE</name>
<dbReference type="InterPro" id="IPR038221">
    <property type="entry name" value="YidC_periplasmic_sf"/>
</dbReference>
<evidence type="ECO:0000256" key="13">
    <source>
        <dbReference type="HAMAP-Rule" id="MF_01810"/>
    </source>
</evidence>
<dbReference type="Pfam" id="PF14849">
    <property type="entry name" value="YidC_periplas"/>
    <property type="match status" value="1"/>
</dbReference>
<reference evidence="17 18" key="1">
    <citation type="submission" date="2018-04" db="EMBL/GenBank/DDBJ databases">
        <title>Complete genome sequence of Hydrogenophilus thermoluteolus TH-1.</title>
        <authorList>
            <person name="Arai H."/>
        </authorList>
    </citation>
    <scope>NUCLEOTIDE SEQUENCE [LARGE SCALE GENOMIC DNA]</scope>
    <source>
        <strain evidence="17 18">TH-1</strain>
    </source>
</reference>
<evidence type="ECO:0000256" key="10">
    <source>
        <dbReference type="ARBA" id="ARBA00023186"/>
    </source>
</evidence>
<dbReference type="InterPro" id="IPR028053">
    <property type="entry name" value="Membr_insert_YidC_N"/>
</dbReference>
<dbReference type="PRINTS" id="PR01900">
    <property type="entry name" value="YIDCPROTEIN"/>
</dbReference>
<dbReference type="PANTHER" id="PTHR12428">
    <property type="entry name" value="OXA1"/>
    <property type="match status" value="1"/>
</dbReference>
<evidence type="ECO:0000256" key="1">
    <source>
        <dbReference type="ARBA" id="ARBA00004429"/>
    </source>
</evidence>
<dbReference type="NCBIfam" id="TIGR03592">
    <property type="entry name" value="yidC_oxa1_cterm"/>
    <property type="match status" value="1"/>
</dbReference>
<dbReference type="PRINTS" id="PR00701">
    <property type="entry name" value="60KDINNERMP"/>
</dbReference>
<evidence type="ECO:0000256" key="2">
    <source>
        <dbReference type="ARBA" id="ARBA00010527"/>
    </source>
</evidence>
<keyword evidence="8 13" id="KW-1133">Transmembrane helix</keyword>
<evidence type="ECO:0000259" key="16">
    <source>
        <dbReference type="Pfam" id="PF14849"/>
    </source>
</evidence>